<evidence type="ECO:0000313" key="8">
    <source>
        <dbReference type="EMBL" id="GAA1659146.1"/>
    </source>
</evidence>
<evidence type="ECO:0000256" key="3">
    <source>
        <dbReference type="ARBA" id="ARBA00022989"/>
    </source>
</evidence>
<keyword evidence="4 6" id="KW-0472">Membrane</keyword>
<dbReference type="Gene3D" id="1.20.1250.20">
    <property type="entry name" value="MFS general substrate transporter like domains"/>
    <property type="match status" value="1"/>
</dbReference>
<feature type="domain" description="Major facilitator superfamily (MFS) profile" evidence="7">
    <location>
        <begin position="33"/>
        <end position="472"/>
    </location>
</feature>
<feature type="transmembrane region" description="Helical" evidence="6">
    <location>
        <begin position="447"/>
        <end position="467"/>
    </location>
</feature>
<evidence type="ECO:0000259" key="7">
    <source>
        <dbReference type="PROSITE" id="PS50850"/>
    </source>
</evidence>
<dbReference type="PANTHER" id="PTHR23508:SF10">
    <property type="entry name" value="CARBOXYLIC ACID TRANSPORTER PROTEIN HOMOLOG"/>
    <property type="match status" value="1"/>
</dbReference>
<feature type="transmembrane region" description="Helical" evidence="6">
    <location>
        <begin position="191"/>
        <end position="210"/>
    </location>
</feature>
<feature type="transmembrane region" description="Helical" evidence="6">
    <location>
        <begin position="71"/>
        <end position="89"/>
    </location>
</feature>
<evidence type="ECO:0000256" key="1">
    <source>
        <dbReference type="ARBA" id="ARBA00004651"/>
    </source>
</evidence>
<keyword evidence="2 6" id="KW-0812">Transmembrane</keyword>
<keyword evidence="9" id="KW-1185">Reference proteome</keyword>
<gene>
    <name evidence="8" type="ORF">GCM10009744_60610</name>
</gene>
<dbReference type="PROSITE" id="PS50850">
    <property type="entry name" value="MFS"/>
    <property type="match status" value="1"/>
</dbReference>
<dbReference type="CDD" id="cd17316">
    <property type="entry name" value="MFS_SV2_like"/>
    <property type="match status" value="1"/>
</dbReference>
<feature type="transmembrane region" description="Helical" evidence="6">
    <location>
        <begin position="159"/>
        <end position="179"/>
    </location>
</feature>
<evidence type="ECO:0000256" key="5">
    <source>
        <dbReference type="SAM" id="MobiDB-lite"/>
    </source>
</evidence>
<feature type="region of interest" description="Disordered" evidence="5">
    <location>
        <begin position="494"/>
        <end position="544"/>
    </location>
</feature>
<reference evidence="8 9" key="1">
    <citation type="journal article" date="2019" name="Int. J. Syst. Evol. Microbiol.">
        <title>The Global Catalogue of Microorganisms (GCM) 10K type strain sequencing project: providing services to taxonomists for standard genome sequencing and annotation.</title>
        <authorList>
            <consortium name="The Broad Institute Genomics Platform"/>
            <consortium name="The Broad Institute Genome Sequencing Center for Infectious Disease"/>
            <person name="Wu L."/>
            <person name="Ma J."/>
        </authorList>
    </citation>
    <scope>NUCLEOTIDE SEQUENCE [LARGE SCALE GENOMIC DNA]</scope>
    <source>
        <strain evidence="8 9">JCM 14306</strain>
    </source>
</reference>
<dbReference type="SUPFAM" id="SSF103473">
    <property type="entry name" value="MFS general substrate transporter"/>
    <property type="match status" value="1"/>
</dbReference>
<protein>
    <submittedName>
        <fullName evidence="8">MFS transporter</fullName>
    </submittedName>
</protein>
<dbReference type="Pfam" id="PF00083">
    <property type="entry name" value="Sugar_tr"/>
    <property type="match status" value="1"/>
</dbReference>
<keyword evidence="3 6" id="KW-1133">Transmembrane helix</keyword>
<evidence type="ECO:0000256" key="4">
    <source>
        <dbReference type="ARBA" id="ARBA00023136"/>
    </source>
</evidence>
<dbReference type="InterPro" id="IPR036259">
    <property type="entry name" value="MFS_trans_sf"/>
</dbReference>
<feature type="transmembrane region" description="Helical" evidence="6">
    <location>
        <begin position="411"/>
        <end position="435"/>
    </location>
</feature>
<sequence length="544" mass="58867">MSSEHALEEGKAIPSLVPARMDRLPWTRFHWMVIVGLGVSWILDGLEIQLVSLVGNVLKEPETLGLTTAQVGLLASIYLAGEVVGALLFGRLTDKWGRRSMFIITLMVYLVASGAGGLAWDFWSIALCRFVAGMGIGGEYAAINSAIDELIPSRYRGRVDISVNGTYWAGALIGSAVGLVLLDKNLVPIEWGWRLCFLIGPVMGLIIIYLRRHIPESPRWLMTHGRVEEAERTVDRIEEMVRRQGGQLREVSPDEAINVVDYPPVSYREIARVMLRDYRSRSFLGFSMMVTQAFLYNAIFFTYALVLKTYFGLSDSGVALYFFPFAIGNLAGPLLLGHFFDTIGRRKMILATYSIAGVVLFITALLFNAGALTAATLTALWCVVFFFASAGASSAYLTVSEIFPIELRGQAISFFFAISQLTGGVVAPFLFASLIGSGDNPARGPLTVGYIIGAVVMVIGGLIAWFFGVDAEGQSLENVATPLSARAAAGATRFQGTAPRLPSTDAQGRRITPVLPPDQQGQQTPADAGAQPPSGNPPDRPPSS</sequence>
<evidence type="ECO:0000313" key="9">
    <source>
        <dbReference type="Proteomes" id="UP001501319"/>
    </source>
</evidence>
<feature type="transmembrane region" description="Helical" evidence="6">
    <location>
        <begin position="318"/>
        <end position="336"/>
    </location>
</feature>
<proteinExistence type="predicted"/>
<feature type="transmembrane region" description="Helical" evidence="6">
    <location>
        <begin position="126"/>
        <end position="147"/>
    </location>
</feature>
<evidence type="ECO:0000256" key="6">
    <source>
        <dbReference type="SAM" id="Phobius"/>
    </source>
</evidence>
<feature type="transmembrane region" description="Helical" evidence="6">
    <location>
        <begin position="378"/>
        <end position="399"/>
    </location>
</feature>
<accession>A0ABN2FTE1</accession>
<evidence type="ECO:0000256" key="2">
    <source>
        <dbReference type="ARBA" id="ARBA00022692"/>
    </source>
</evidence>
<dbReference type="Proteomes" id="UP001501319">
    <property type="component" value="Unassembled WGS sequence"/>
</dbReference>
<dbReference type="RefSeq" id="WP_344116089.1">
    <property type="nucleotide sequence ID" value="NZ_BAAANE010000013.1"/>
</dbReference>
<feature type="compositionally biased region" description="Pro residues" evidence="5">
    <location>
        <begin position="534"/>
        <end position="544"/>
    </location>
</feature>
<comment type="caution">
    <text evidence="8">The sequence shown here is derived from an EMBL/GenBank/DDBJ whole genome shotgun (WGS) entry which is preliminary data.</text>
</comment>
<feature type="transmembrane region" description="Helical" evidence="6">
    <location>
        <begin position="283"/>
        <end position="306"/>
    </location>
</feature>
<dbReference type="InterPro" id="IPR005828">
    <property type="entry name" value="MFS_sugar_transport-like"/>
</dbReference>
<feature type="transmembrane region" description="Helical" evidence="6">
    <location>
        <begin position="348"/>
        <end position="372"/>
    </location>
</feature>
<feature type="transmembrane region" description="Helical" evidence="6">
    <location>
        <begin position="29"/>
        <end position="51"/>
    </location>
</feature>
<feature type="transmembrane region" description="Helical" evidence="6">
    <location>
        <begin position="101"/>
        <end position="120"/>
    </location>
</feature>
<name>A0ABN2FTE1_9ACTN</name>
<dbReference type="InterPro" id="IPR020846">
    <property type="entry name" value="MFS_dom"/>
</dbReference>
<organism evidence="8 9">
    <name type="scientific">Kribbella alba</name>
    <dbReference type="NCBI Taxonomy" id="190197"/>
    <lineage>
        <taxon>Bacteria</taxon>
        <taxon>Bacillati</taxon>
        <taxon>Actinomycetota</taxon>
        <taxon>Actinomycetes</taxon>
        <taxon>Propionibacteriales</taxon>
        <taxon>Kribbellaceae</taxon>
        <taxon>Kribbella</taxon>
    </lineage>
</organism>
<dbReference type="PANTHER" id="PTHR23508">
    <property type="entry name" value="CARBOXYLIC ACID TRANSPORTER PROTEIN HOMOLOG"/>
    <property type="match status" value="1"/>
</dbReference>
<comment type="subcellular location">
    <subcellularLocation>
        <location evidence="1">Cell membrane</location>
        <topology evidence="1">Multi-pass membrane protein</topology>
    </subcellularLocation>
</comment>
<dbReference type="EMBL" id="BAAANE010000013">
    <property type="protein sequence ID" value="GAA1659146.1"/>
    <property type="molecule type" value="Genomic_DNA"/>
</dbReference>